<dbReference type="Gene3D" id="3.90.180.10">
    <property type="entry name" value="Medium-chain alcohol dehydrogenases, catalytic domain"/>
    <property type="match status" value="1"/>
</dbReference>
<evidence type="ECO:0000256" key="5">
    <source>
        <dbReference type="ARBA" id="ARBA00022833"/>
    </source>
</evidence>
<name>A0A146FFN2_ASPKA</name>
<evidence type="ECO:0000256" key="7">
    <source>
        <dbReference type="ARBA" id="ARBA00023027"/>
    </source>
</evidence>
<dbReference type="SUPFAM" id="SSF51735">
    <property type="entry name" value="NAD(P)-binding Rossmann-fold domains"/>
    <property type="match status" value="1"/>
</dbReference>
<dbReference type="FunFam" id="3.40.50.720:FF:000068">
    <property type="entry name" value="Sorbitol dehydrogenase"/>
    <property type="match status" value="1"/>
</dbReference>
<comment type="pathway">
    <text evidence="2">Carbohydrate degradation.</text>
</comment>
<dbReference type="EMBL" id="BCWF01000018">
    <property type="protein sequence ID" value="GAT24608.1"/>
    <property type="molecule type" value="Genomic_DNA"/>
</dbReference>
<protein>
    <submittedName>
        <fullName evidence="10">Xylitol dehydrogenase</fullName>
    </submittedName>
</protein>
<dbReference type="InterPro" id="IPR011032">
    <property type="entry name" value="GroES-like_sf"/>
</dbReference>
<dbReference type="UniPathway" id="UPA00146">
    <property type="reaction ID" value="UER00577"/>
</dbReference>
<dbReference type="Proteomes" id="UP000075230">
    <property type="component" value="Unassembled WGS sequence"/>
</dbReference>
<dbReference type="SUPFAM" id="SSF50129">
    <property type="entry name" value="GroES-like"/>
    <property type="match status" value="1"/>
</dbReference>
<dbReference type="InterPro" id="IPR013149">
    <property type="entry name" value="ADH-like_C"/>
</dbReference>
<dbReference type="PROSITE" id="PS00059">
    <property type="entry name" value="ADH_ZINC"/>
    <property type="match status" value="1"/>
</dbReference>
<keyword evidence="6" id="KW-0560">Oxidoreductase</keyword>
<keyword evidence="7" id="KW-0520">NAD</keyword>
<evidence type="ECO:0000256" key="4">
    <source>
        <dbReference type="ARBA" id="ARBA00022723"/>
    </source>
</evidence>
<dbReference type="InterPro" id="IPR036291">
    <property type="entry name" value="NAD(P)-bd_dom_sf"/>
</dbReference>
<gene>
    <name evidence="10" type="ORF">RIB2604_01804380</name>
</gene>
<dbReference type="GO" id="GO:0019569">
    <property type="term" value="P:L-arabinose catabolic process to D-xylulose 5-phosphate"/>
    <property type="evidence" value="ECO:0007669"/>
    <property type="project" value="UniProtKB-UniPathway"/>
</dbReference>
<feature type="domain" description="Enoyl reductase (ER)" evidence="9">
    <location>
        <begin position="17"/>
        <end position="374"/>
    </location>
</feature>
<evidence type="ECO:0000313" key="11">
    <source>
        <dbReference type="Proteomes" id="UP000075230"/>
    </source>
</evidence>
<dbReference type="PANTHER" id="PTHR43161">
    <property type="entry name" value="SORBITOL DEHYDROGENASE"/>
    <property type="match status" value="1"/>
</dbReference>
<reference evidence="11" key="2">
    <citation type="submission" date="2016-02" db="EMBL/GenBank/DDBJ databases">
        <title>Genome sequencing of Aspergillus luchuensis NBRC 4314.</title>
        <authorList>
            <person name="Yamada O."/>
        </authorList>
    </citation>
    <scope>NUCLEOTIDE SEQUENCE [LARGE SCALE GENOMIC DNA]</scope>
    <source>
        <strain evidence="11">RIB 2604</strain>
    </source>
</reference>
<dbReference type="GO" id="GO:0003939">
    <property type="term" value="F:L-iditol 2-dehydrogenase (NAD+) activity"/>
    <property type="evidence" value="ECO:0007669"/>
    <property type="project" value="TreeGrafter"/>
</dbReference>
<comment type="cofactor">
    <cofactor evidence="1 8">
        <name>Zn(2+)</name>
        <dbReference type="ChEBI" id="CHEBI:29105"/>
    </cofactor>
</comment>
<dbReference type="GO" id="GO:0008270">
    <property type="term" value="F:zinc ion binding"/>
    <property type="evidence" value="ECO:0007669"/>
    <property type="project" value="InterPro"/>
</dbReference>
<dbReference type="InterPro" id="IPR045306">
    <property type="entry name" value="SDH-like"/>
</dbReference>
<dbReference type="Gene3D" id="3.40.50.720">
    <property type="entry name" value="NAD(P)-binding Rossmann-like Domain"/>
    <property type="match status" value="1"/>
</dbReference>
<evidence type="ECO:0000259" key="9">
    <source>
        <dbReference type="SMART" id="SM00829"/>
    </source>
</evidence>
<keyword evidence="4 8" id="KW-0479">Metal-binding</keyword>
<dbReference type="InterPro" id="IPR020843">
    <property type="entry name" value="ER"/>
</dbReference>
<dbReference type="AlphaFoldDB" id="A0A146FFN2"/>
<dbReference type="InterPro" id="IPR013154">
    <property type="entry name" value="ADH-like_N"/>
</dbReference>
<comment type="caution">
    <text evidence="10">The sequence shown here is derived from an EMBL/GenBank/DDBJ whole genome shotgun (WGS) entry which is preliminary data.</text>
</comment>
<evidence type="ECO:0000313" key="10">
    <source>
        <dbReference type="EMBL" id="GAT24608.1"/>
    </source>
</evidence>
<dbReference type="InterPro" id="IPR002328">
    <property type="entry name" value="ADH_Zn_CS"/>
</dbReference>
<dbReference type="Pfam" id="PF00107">
    <property type="entry name" value="ADH_zinc_N"/>
    <property type="match status" value="1"/>
</dbReference>
<evidence type="ECO:0000256" key="6">
    <source>
        <dbReference type="ARBA" id="ARBA00023002"/>
    </source>
</evidence>
<evidence type="ECO:0000256" key="2">
    <source>
        <dbReference type="ARBA" id="ARBA00004921"/>
    </source>
</evidence>
<dbReference type="CDD" id="cd05285">
    <property type="entry name" value="sorbitol_DH"/>
    <property type="match status" value="1"/>
</dbReference>
<sequence length="386" mass="41013">MPTPQLSVNRALVLHPGGTFTYSEREIPTIESDRDVLVRVVATGLCGSDVRECFSFIIGISFDTVFTQIHYWQHGKLGRYEVTQPLVLGHESSGVIVATGSNVDGLKVNDRVALEPGISCNVCSYCRSGRYNLCTSMQFAATPPVNGTLCTYYRVPAQCCYKLPDTISFRDGALVEPLSVAVHACRLGGDMQNRSVVVFGAGPVGLLCCAVAAAFGASTVVAVDVVEERLECAPRYGATHTYRMQTAQNEGDSSNEAQIRALAGVPEGVDVVLDASGAEACLACGIGILASGGTFVQVGLGKPTVAFPVGMVCDKEIAFKGSFRYGPGDYKLAIGLLSSGRVRVDGLVTHEFDFEKAEGAFKNVVARKGIKSVIYGPSVDSRMRIA</sequence>
<dbReference type="GO" id="GO:0006062">
    <property type="term" value="P:sorbitol catabolic process"/>
    <property type="evidence" value="ECO:0007669"/>
    <property type="project" value="TreeGrafter"/>
</dbReference>
<comment type="similarity">
    <text evidence="3 8">Belongs to the zinc-containing alcohol dehydrogenase family.</text>
</comment>
<dbReference type="Pfam" id="PF08240">
    <property type="entry name" value="ADH_N"/>
    <property type="match status" value="1"/>
</dbReference>
<keyword evidence="5 8" id="KW-0862">Zinc</keyword>
<accession>A0A146FFN2</accession>
<evidence type="ECO:0000256" key="8">
    <source>
        <dbReference type="RuleBase" id="RU361277"/>
    </source>
</evidence>
<dbReference type="PANTHER" id="PTHR43161:SF3">
    <property type="entry name" value="D-XYLULOSE REDUCTASE"/>
    <property type="match status" value="1"/>
</dbReference>
<evidence type="ECO:0000256" key="3">
    <source>
        <dbReference type="ARBA" id="ARBA00008072"/>
    </source>
</evidence>
<dbReference type="VEuPathDB" id="FungiDB:ASPFODRAFT_162472"/>
<evidence type="ECO:0000256" key="1">
    <source>
        <dbReference type="ARBA" id="ARBA00001947"/>
    </source>
</evidence>
<organism evidence="10 11">
    <name type="scientific">Aspergillus kawachii</name>
    <name type="common">White koji mold</name>
    <name type="synonym">Aspergillus awamori var. kawachi</name>
    <dbReference type="NCBI Taxonomy" id="1069201"/>
    <lineage>
        <taxon>Eukaryota</taxon>
        <taxon>Fungi</taxon>
        <taxon>Dikarya</taxon>
        <taxon>Ascomycota</taxon>
        <taxon>Pezizomycotina</taxon>
        <taxon>Eurotiomycetes</taxon>
        <taxon>Eurotiomycetidae</taxon>
        <taxon>Eurotiales</taxon>
        <taxon>Aspergillaceae</taxon>
        <taxon>Aspergillus</taxon>
        <taxon>Aspergillus subgen. Circumdati</taxon>
    </lineage>
</organism>
<reference evidence="10 11" key="1">
    <citation type="journal article" date="2016" name="DNA Res.">
        <title>Genome sequence of Aspergillus luchuensis NBRC 4314.</title>
        <authorList>
            <person name="Yamada O."/>
            <person name="Machida M."/>
            <person name="Hosoyama A."/>
            <person name="Goto M."/>
            <person name="Takahashi T."/>
            <person name="Futagami T."/>
            <person name="Yamagata Y."/>
            <person name="Takeuchi M."/>
            <person name="Kobayashi T."/>
            <person name="Koike H."/>
            <person name="Abe K."/>
            <person name="Asai K."/>
            <person name="Arita M."/>
            <person name="Fujita N."/>
            <person name="Fukuda K."/>
            <person name="Higa K."/>
            <person name="Horikawa H."/>
            <person name="Ishikawa T."/>
            <person name="Jinno K."/>
            <person name="Kato Y."/>
            <person name="Kirimura K."/>
            <person name="Mizutani O."/>
            <person name="Nakasone K."/>
            <person name="Sano M."/>
            <person name="Shiraishi Y."/>
            <person name="Tsukahara M."/>
            <person name="Gomi K."/>
        </authorList>
    </citation>
    <scope>NUCLEOTIDE SEQUENCE [LARGE SCALE GENOMIC DNA]</scope>
    <source>
        <strain evidence="10 11">RIB 2604</strain>
    </source>
</reference>
<proteinExistence type="inferred from homology"/>
<dbReference type="SMART" id="SM00829">
    <property type="entry name" value="PKS_ER"/>
    <property type="match status" value="1"/>
</dbReference>